<keyword evidence="3" id="KW-1185">Reference proteome</keyword>
<comment type="caution">
    <text evidence="2">The sequence shown here is derived from an EMBL/GenBank/DDBJ whole genome shotgun (WGS) entry which is preliminary data.</text>
</comment>
<feature type="compositionally biased region" description="Basic and acidic residues" evidence="1">
    <location>
        <begin position="260"/>
        <end position="283"/>
    </location>
</feature>
<gene>
    <name evidence="2" type="ORF">GRF29_8g3191890</name>
</gene>
<sequence>MASRRKAILSTGTLSSIREYEGEEEEGEEKEEDDGESIDMMGFLAEGEDMFGEDRISPIKQESREEEHKCTTTTPPFDRHRMLQLHGRRLKERHDALAKCLSKSEPESLEVQRKSSIETKNSHRWTPSSQDLESVYGQAISEPPIPHLRGGARFPSSNKPGPHPTELLPRPQIISRPSEAFSRVSDSNLAGSTGFLNPRVGHVRASVPDSALAYGGYSRVGSIVAEGSVASWYPGVDQRGTVGVYGREDQGGEVVELDGSEVRGGNEGRTDRAPLRAVSRTETRGSVSSGTEREKGGPIQELASPMESPRRSTWRNFSRPPTSSVLSEGSKLESCVSGSTGGHGTFFAPGRCEDVERKSSLDHSGAPRSPPQILPTSPAPSNKDPTTLPPSHPPLPRIPDPTRPHPGNHSIWDGGSHPSIIPDESPSEMAALRAQHEASLRREDAFAIGDDPRARERSEERFRERLLGMWNTYQMRMKMIREDGGKTGEEKRVATNDEHHYLELQIAQASTDTGFEVRILPSIPPSLLTNHTHI</sequence>
<feature type="compositionally biased region" description="Basic and acidic residues" evidence="1">
    <location>
        <begin position="351"/>
        <end position="361"/>
    </location>
</feature>
<organism evidence="2 3">
    <name type="scientific">Pseudopithomyces chartarum</name>
    <dbReference type="NCBI Taxonomy" id="1892770"/>
    <lineage>
        <taxon>Eukaryota</taxon>
        <taxon>Fungi</taxon>
        <taxon>Dikarya</taxon>
        <taxon>Ascomycota</taxon>
        <taxon>Pezizomycotina</taxon>
        <taxon>Dothideomycetes</taxon>
        <taxon>Pleosporomycetidae</taxon>
        <taxon>Pleosporales</taxon>
        <taxon>Massarineae</taxon>
        <taxon>Didymosphaeriaceae</taxon>
        <taxon>Pseudopithomyces</taxon>
    </lineage>
</organism>
<feature type="region of interest" description="Disordered" evidence="1">
    <location>
        <begin position="259"/>
        <end position="437"/>
    </location>
</feature>
<feature type="compositionally biased region" description="Pro residues" evidence="1">
    <location>
        <begin position="387"/>
        <end position="401"/>
    </location>
</feature>
<proteinExistence type="predicted"/>
<dbReference type="Proteomes" id="UP001280581">
    <property type="component" value="Unassembled WGS sequence"/>
</dbReference>
<name>A0AAN6M5Z7_9PLEO</name>
<dbReference type="EMBL" id="WVTA01000002">
    <property type="protein sequence ID" value="KAK3216408.1"/>
    <property type="molecule type" value="Genomic_DNA"/>
</dbReference>
<feature type="compositionally biased region" description="Basic and acidic residues" evidence="1">
    <location>
        <begin position="58"/>
        <end position="70"/>
    </location>
</feature>
<dbReference type="AlphaFoldDB" id="A0AAN6M5Z7"/>
<accession>A0AAN6M5Z7</accession>
<evidence type="ECO:0000313" key="2">
    <source>
        <dbReference type="EMBL" id="KAK3216408.1"/>
    </source>
</evidence>
<reference evidence="2 3" key="1">
    <citation type="submission" date="2021-02" db="EMBL/GenBank/DDBJ databases">
        <title>Genome assembly of Pseudopithomyces chartarum.</title>
        <authorList>
            <person name="Jauregui R."/>
            <person name="Singh J."/>
            <person name="Voisey C."/>
        </authorList>
    </citation>
    <scope>NUCLEOTIDE SEQUENCE [LARGE SCALE GENOMIC DNA]</scope>
    <source>
        <strain evidence="2 3">AGR01</strain>
    </source>
</reference>
<feature type="compositionally biased region" description="Acidic residues" evidence="1">
    <location>
        <begin position="21"/>
        <end position="37"/>
    </location>
</feature>
<evidence type="ECO:0000256" key="1">
    <source>
        <dbReference type="SAM" id="MobiDB-lite"/>
    </source>
</evidence>
<feature type="region of interest" description="Disordered" evidence="1">
    <location>
        <begin position="58"/>
        <end position="80"/>
    </location>
</feature>
<evidence type="ECO:0000313" key="3">
    <source>
        <dbReference type="Proteomes" id="UP001280581"/>
    </source>
</evidence>
<feature type="region of interest" description="Disordered" evidence="1">
    <location>
        <begin position="1"/>
        <end position="37"/>
    </location>
</feature>
<feature type="compositionally biased region" description="Polar residues" evidence="1">
    <location>
        <begin position="314"/>
        <end position="327"/>
    </location>
</feature>
<protein>
    <submittedName>
        <fullName evidence="2">Uncharacterized protein</fullName>
    </submittedName>
</protein>